<feature type="domain" description="NAC" evidence="6">
    <location>
        <begin position="55"/>
        <end position="214"/>
    </location>
</feature>
<proteinExistence type="predicted"/>
<dbReference type="Pfam" id="PF02365">
    <property type="entry name" value="NAM"/>
    <property type="match status" value="1"/>
</dbReference>
<dbReference type="Gene3D" id="2.170.150.80">
    <property type="entry name" value="NAC domain"/>
    <property type="match status" value="1"/>
</dbReference>
<gene>
    <name evidence="7" type="ORF">MERR_LOCUS18635</name>
</gene>
<dbReference type="OrthoDB" id="643388at2759"/>
<accession>A0A6D2IM39</accession>
<keyword evidence="2" id="KW-0238">DNA-binding</keyword>
<dbReference type="InterPro" id="IPR044799">
    <property type="entry name" value="SOG1-like"/>
</dbReference>
<comment type="caution">
    <text evidence="7">The sequence shown here is derived from an EMBL/GenBank/DDBJ whole genome shotgun (WGS) entry which is preliminary data.</text>
</comment>
<dbReference type="EMBL" id="CACVBM020001107">
    <property type="protein sequence ID" value="CAA7031400.1"/>
    <property type="molecule type" value="Genomic_DNA"/>
</dbReference>
<feature type="region of interest" description="Disordered" evidence="5">
    <location>
        <begin position="477"/>
        <end position="518"/>
    </location>
</feature>
<organism evidence="7 8">
    <name type="scientific">Microthlaspi erraticum</name>
    <dbReference type="NCBI Taxonomy" id="1685480"/>
    <lineage>
        <taxon>Eukaryota</taxon>
        <taxon>Viridiplantae</taxon>
        <taxon>Streptophyta</taxon>
        <taxon>Embryophyta</taxon>
        <taxon>Tracheophyta</taxon>
        <taxon>Spermatophyta</taxon>
        <taxon>Magnoliopsida</taxon>
        <taxon>eudicotyledons</taxon>
        <taxon>Gunneridae</taxon>
        <taxon>Pentapetalae</taxon>
        <taxon>rosids</taxon>
        <taxon>malvids</taxon>
        <taxon>Brassicales</taxon>
        <taxon>Brassicaceae</taxon>
        <taxon>Coluteocarpeae</taxon>
        <taxon>Microthlaspi</taxon>
    </lineage>
</organism>
<dbReference type="InterPro" id="IPR003441">
    <property type="entry name" value="NAC-dom"/>
</dbReference>
<evidence type="ECO:0000256" key="3">
    <source>
        <dbReference type="ARBA" id="ARBA00023163"/>
    </source>
</evidence>
<name>A0A6D2IM39_9BRAS</name>
<dbReference type="SUPFAM" id="SSF101941">
    <property type="entry name" value="NAC domain"/>
    <property type="match status" value="1"/>
</dbReference>
<evidence type="ECO:0000313" key="7">
    <source>
        <dbReference type="EMBL" id="CAA7031400.1"/>
    </source>
</evidence>
<dbReference type="PROSITE" id="PS51005">
    <property type="entry name" value="NAC"/>
    <property type="match status" value="1"/>
</dbReference>
<evidence type="ECO:0000256" key="1">
    <source>
        <dbReference type="ARBA" id="ARBA00023015"/>
    </source>
</evidence>
<dbReference type="GO" id="GO:0000976">
    <property type="term" value="F:transcription cis-regulatory region binding"/>
    <property type="evidence" value="ECO:0007669"/>
    <property type="project" value="TreeGrafter"/>
</dbReference>
<evidence type="ECO:0000313" key="8">
    <source>
        <dbReference type="Proteomes" id="UP000467841"/>
    </source>
</evidence>
<dbReference type="GO" id="GO:0005634">
    <property type="term" value="C:nucleus"/>
    <property type="evidence" value="ECO:0007669"/>
    <property type="project" value="TreeGrafter"/>
</dbReference>
<keyword evidence="4" id="KW-0539">Nucleus</keyword>
<keyword evidence="1" id="KW-0805">Transcription regulation</keyword>
<dbReference type="AlphaFoldDB" id="A0A6D2IM39"/>
<protein>
    <recommendedName>
        <fullName evidence="6">NAC domain-containing protein</fullName>
    </recommendedName>
</protein>
<feature type="compositionally biased region" description="Polar residues" evidence="5">
    <location>
        <begin position="492"/>
        <end position="506"/>
    </location>
</feature>
<dbReference type="FunFam" id="2.170.150.80:FF:000009">
    <property type="entry name" value="NAC domain-containing protein 8"/>
    <property type="match status" value="1"/>
</dbReference>
<dbReference type="PANTHER" id="PTHR31079">
    <property type="entry name" value="NAC DOMAIN-CONTAINING PROTEIN 73"/>
    <property type="match status" value="1"/>
</dbReference>
<evidence type="ECO:0000256" key="4">
    <source>
        <dbReference type="ARBA" id="ARBA00023242"/>
    </source>
</evidence>
<evidence type="ECO:0000259" key="6">
    <source>
        <dbReference type="PROSITE" id="PS51005"/>
    </source>
</evidence>
<dbReference type="PANTHER" id="PTHR31079:SF2">
    <property type="entry name" value="NAC DOMAIN CONTAINING PROTEIN 44-RELATED"/>
    <property type="match status" value="1"/>
</dbReference>
<dbReference type="InterPro" id="IPR036093">
    <property type="entry name" value="NAC_dom_sf"/>
</dbReference>
<dbReference type="Proteomes" id="UP000467841">
    <property type="component" value="Unassembled WGS sequence"/>
</dbReference>
<evidence type="ECO:0000256" key="5">
    <source>
        <dbReference type="SAM" id="MobiDB-lite"/>
    </source>
</evidence>
<keyword evidence="8" id="KW-1185">Reference proteome</keyword>
<reference evidence="7" key="1">
    <citation type="submission" date="2020-01" db="EMBL/GenBank/DDBJ databases">
        <authorList>
            <person name="Mishra B."/>
        </authorList>
    </citation>
    <scope>NUCLEOTIDE SEQUENCE [LARGE SCALE GENOMIC DNA]</scope>
</reference>
<keyword evidence="3" id="KW-0804">Transcription</keyword>
<evidence type="ECO:0000256" key="2">
    <source>
        <dbReference type="ARBA" id="ARBA00023125"/>
    </source>
</evidence>
<dbReference type="GO" id="GO:0003700">
    <property type="term" value="F:DNA-binding transcription factor activity"/>
    <property type="evidence" value="ECO:0007669"/>
    <property type="project" value="InterPro"/>
</dbReference>
<sequence>MESAWIVDGPWIARNVKNASVCSALQTKDCGAYINCPNCYYRIYNNNAQSPWPGLPKGVKFEPTDEEVIGHLEAKCGIDGLKPHPFIDDYICSVTGDVGINYTHPQNLPGVNKDGISVFFFNKTTHAYQKGNRKRRKITPTGLKDESVRWHKTGQTKPVMINGIQKGCKKILVLYKNGRKGLKPEKSNWVLHQYHLGTDEGEIGSFVVSKITYQQPKQWEKDTDESECFGVGVGLTPKTFTCGQPRSEICVNEDETACGGDATMVLDSSVQGLENTPEASFGSTSEKRVQVADNFNVTEDNLGCKKVKVSSSLVEEEPNYGNFEMGSGHFLVSDFEMADLGTLPDHFDRFNLLLLLLLDYGVGLGLTTPKTFTCGQPRPDHICVNEDETNCGGDTTMVLDSFVQGLENTPEASLGSTSEKRVQVTDNFHVTGDNLVCKKVEVSSSLVKDEPNYGNFEMGSAYFLVSDFEMADLGTLPDHFDSEKKQRKSSRTNEPSQTHKLHQPSSEAGFFRRRSEKKRKYSIESLRNATSRFAVENIVSECEVESNERAESSDP</sequence>